<dbReference type="AlphaFoldDB" id="A0A493SYV8"/>
<organism evidence="1 2">
    <name type="scientific">Anas platyrhynchos platyrhynchos</name>
    <name type="common">Northern mallard</name>
    <dbReference type="NCBI Taxonomy" id="8840"/>
    <lineage>
        <taxon>Eukaryota</taxon>
        <taxon>Metazoa</taxon>
        <taxon>Chordata</taxon>
        <taxon>Craniata</taxon>
        <taxon>Vertebrata</taxon>
        <taxon>Euteleostomi</taxon>
        <taxon>Archelosauria</taxon>
        <taxon>Archosauria</taxon>
        <taxon>Dinosauria</taxon>
        <taxon>Saurischia</taxon>
        <taxon>Theropoda</taxon>
        <taxon>Coelurosauria</taxon>
        <taxon>Aves</taxon>
        <taxon>Neognathae</taxon>
        <taxon>Galloanserae</taxon>
        <taxon>Anseriformes</taxon>
        <taxon>Anatidae</taxon>
        <taxon>Anatinae</taxon>
        <taxon>Anas</taxon>
    </lineage>
</organism>
<sequence>SPSTQPAPSTLKLHRSVLCCWKPTLAGARGHRWGTGFGPPRVRAGRWPRLVVPRGWGSLVCVGKGSSSCAHGGLLKGRSAAKGSISLQALSTTTSLGTHWAPPAR</sequence>
<dbReference type="Ensembl" id="ENSAPLT00000047571.1">
    <property type="protein sequence ID" value="ENSAPLP00000018782.1"/>
    <property type="gene ID" value="ENSAPLG00000028591.1"/>
</dbReference>
<name>A0A493SYV8_ANAPP</name>
<reference evidence="1" key="2">
    <citation type="submission" date="2025-08" db="UniProtKB">
        <authorList>
            <consortium name="Ensembl"/>
        </authorList>
    </citation>
    <scope>IDENTIFICATION</scope>
</reference>
<reference evidence="1 2" key="1">
    <citation type="submission" date="2017-10" db="EMBL/GenBank/DDBJ databases">
        <title>A new Pekin duck reference genome.</title>
        <authorList>
            <person name="Hou Z.-C."/>
            <person name="Zhou Z.-K."/>
            <person name="Zhu F."/>
            <person name="Hou S.-S."/>
        </authorList>
    </citation>
    <scope>NUCLEOTIDE SEQUENCE [LARGE SCALE GENOMIC DNA]</scope>
</reference>
<proteinExistence type="predicted"/>
<accession>A0A493SYV8</accession>
<evidence type="ECO:0000313" key="2">
    <source>
        <dbReference type="Proteomes" id="UP000016666"/>
    </source>
</evidence>
<reference evidence="1" key="3">
    <citation type="submission" date="2025-09" db="UniProtKB">
        <authorList>
            <consortium name="Ensembl"/>
        </authorList>
    </citation>
    <scope>IDENTIFICATION</scope>
</reference>
<keyword evidence="2" id="KW-1185">Reference proteome</keyword>
<evidence type="ECO:0000313" key="1">
    <source>
        <dbReference type="Ensembl" id="ENSAPLP00000018782.1"/>
    </source>
</evidence>
<protein>
    <submittedName>
        <fullName evidence="1">Uncharacterized protein</fullName>
    </submittedName>
</protein>
<dbReference type="Proteomes" id="UP000016666">
    <property type="component" value="Chromosome 20"/>
</dbReference>